<evidence type="ECO:0000313" key="2">
    <source>
        <dbReference type="Proteomes" id="UP000054324"/>
    </source>
</evidence>
<dbReference type="RefSeq" id="XP_009171213.1">
    <property type="nucleotide sequence ID" value="XM_009172949.1"/>
</dbReference>
<dbReference type="EMBL" id="KL596789">
    <property type="protein sequence ID" value="KER25037.1"/>
    <property type="molecule type" value="Genomic_DNA"/>
</dbReference>
<dbReference type="OrthoDB" id="418748at2759"/>
<dbReference type="KEGG" id="ovi:T265_07431"/>
<keyword evidence="2" id="KW-1185">Reference proteome</keyword>
<protein>
    <submittedName>
        <fullName evidence="1">Uncharacterized protein</fullName>
    </submittedName>
</protein>
<reference evidence="1 2" key="1">
    <citation type="submission" date="2013-11" db="EMBL/GenBank/DDBJ databases">
        <title>Opisthorchis viverrini - life in the bile duct.</title>
        <authorList>
            <person name="Young N.D."/>
            <person name="Nagarajan N."/>
            <person name="Lin S.J."/>
            <person name="Korhonen P.K."/>
            <person name="Jex A.R."/>
            <person name="Hall R.S."/>
            <person name="Safavi-Hemami H."/>
            <person name="Kaewkong W."/>
            <person name="Bertrand D."/>
            <person name="Gao S."/>
            <person name="Seet Q."/>
            <person name="Wongkham S."/>
            <person name="Teh B.T."/>
            <person name="Wongkham C."/>
            <person name="Intapan P.M."/>
            <person name="Maleewong W."/>
            <person name="Yang X."/>
            <person name="Hu M."/>
            <person name="Wang Z."/>
            <person name="Hofmann A."/>
            <person name="Sternberg P.W."/>
            <person name="Tan P."/>
            <person name="Wang J."/>
            <person name="Gasser R.B."/>
        </authorList>
    </citation>
    <scope>NUCLEOTIDE SEQUENCE [LARGE SCALE GENOMIC DNA]</scope>
</reference>
<organism evidence="1 2">
    <name type="scientific">Opisthorchis viverrini</name>
    <name type="common">Southeast Asian liver fluke</name>
    <dbReference type="NCBI Taxonomy" id="6198"/>
    <lineage>
        <taxon>Eukaryota</taxon>
        <taxon>Metazoa</taxon>
        <taxon>Spiralia</taxon>
        <taxon>Lophotrochozoa</taxon>
        <taxon>Platyhelminthes</taxon>
        <taxon>Trematoda</taxon>
        <taxon>Digenea</taxon>
        <taxon>Opisthorchiida</taxon>
        <taxon>Opisthorchiata</taxon>
        <taxon>Opisthorchiidae</taxon>
        <taxon>Opisthorchis</taxon>
    </lineage>
</organism>
<dbReference type="Proteomes" id="UP000054324">
    <property type="component" value="Unassembled WGS sequence"/>
</dbReference>
<evidence type="ECO:0000313" key="1">
    <source>
        <dbReference type="EMBL" id="KER25037.1"/>
    </source>
</evidence>
<dbReference type="AlphaFoldDB" id="A0A074ZH68"/>
<gene>
    <name evidence="1" type="ORF">T265_07431</name>
</gene>
<accession>A0A074ZH68</accession>
<dbReference type="CTD" id="20321610"/>
<proteinExistence type="predicted"/>
<sequence length="141" mass="15358">MVRKYSSSDDTRLLGKSIPILDSCSMEWHSSGGSPHSAYSKSWPSAGRWVVNLESPSTSGVSDCISLLKRHRAAGPDDLPSADFKDVVGLSASACLAYLGLSGRFVIKEGDIMKRAVGAEVTRRLQVDFETRRTVQQLLDQ</sequence>
<name>A0A074ZH68_OPIVI</name>
<dbReference type="GeneID" id="20321610"/>